<dbReference type="EMBL" id="LR784587">
    <property type="protein sequence ID" value="CAB3238828.1"/>
    <property type="molecule type" value="mRNA"/>
</dbReference>
<dbReference type="CDD" id="cd06257">
    <property type="entry name" value="DnaJ"/>
    <property type="match status" value="1"/>
</dbReference>
<keyword evidence="3" id="KW-0812">Transmembrane</keyword>
<name>A0A6F9DBC4_9ASCI</name>
<accession>A0A6F9DBC4</accession>
<dbReference type="Pfam" id="PF11875">
    <property type="entry name" value="DnaJ-like_C11_C"/>
    <property type="match status" value="1"/>
</dbReference>
<keyword evidence="3" id="KW-0472">Membrane</keyword>
<feature type="compositionally biased region" description="Basic and acidic residues" evidence="2">
    <location>
        <begin position="448"/>
        <end position="474"/>
    </location>
</feature>
<dbReference type="InterPro" id="IPR055225">
    <property type="entry name" value="DNAJC11-like_beta-barrel"/>
</dbReference>
<sequence length="585" mass="65349">MTLPVSGLEDLVDNEDYYSLLNANRHASQDELKSSYRKLCMVYHPDKHDTSISREASEIFGRIRTAYTVLSDPVKRHIYDVYGKKGLDADWQLIERRKTPREMQEEYERMQRLRAQHRLEERTHPNGTFSVTVNATSLFDDQVVYDDDYYNQQIVLPDVTKMAMSQSIEAPLSMSSTATLSGNLESNNGNGSGSFNVAVRRTISSKSWAEVAKHQRHENFVVLTYAYVFQLMIGATDTSGFNFAVKGYRSMGGGLFAVMHFPVGMMVQDDMLAVRLPGANFTLGRVMGDQLYGSLDLSIGDAPHLSSNLVRDTAKLRFAGKLQLGIPHSFGVLSVTYKMPEEKANFKLAVKAGTFGCMVEYGGQHQLSDHSIVSAHVNIGVPLGVSVKLKLNRVSQTYVVPIILSDDMNWIAAFYGTILPIAAYAALQTLVIRPYLKRKKERESEENEQSRQSETLKKKREAEETVKMMKQSTERKVQAEERKLGLIITEAVYGRLVADNSSLATRVVDVTVPLQNLVENSNLQLPVGITKSGLPGFYDPCPGSDKKLKIVYKFRGGLHQVVVNDHESVRIPLKSHAIGESSSFS</sequence>
<feature type="transmembrane region" description="Helical" evidence="3">
    <location>
        <begin position="410"/>
        <end position="432"/>
    </location>
</feature>
<dbReference type="PRINTS" id="PR00625">
    <property type="entry name" value="JDOMAIN"/>
</dbReference>
<dbReference type="PROSITE" id="PS50076">
    <property type="entry name" value="DNAJ_2"/>
    <property type="match status" value="1"/>
</dbReference>
<dbReference type="InterPro" id="IPR024586">
    <property type="entry name" value="DnaJ-like_C11_C"/>
</dbReference>
<dbReference type="GO" id="GO:0042407">
    <property type="term" value="P:cristae formation"/>
    <property type="evidence" value="ECO:0007669"/>
    <property type="project" value="TreeGrafter"/>
</dbReference>
<dbReference type="InterPro" id="IPR001623">
    <property type="entry name" value="DnaJ_domain"/>
</dbReference>
<dbReference type="PANTHER" id="PTHR44157">
    <property type="entry name" value="DNAJ HOMOLOG SUBFAMILY C MEMBER 11"/>
    <property type="match status" value="1"/>
</dbReference>
<keyword evidence="3" id="KW-1133">Transmembrane helix</keyword>
<evidence type="ECO:0000313" key="5">
    <source>
        <dbReference type="EMBL" id="CAB3238828.1"/>
    </source>
</evidence>
<dbReference type="SUPFAM" id="SSF46565">
    <property type="entry name" value="Chaperone J-domain"/>
    <property type="match status" value="1"/>
</dbReference>
<dbReference type="PANTHER" id="PTHR44157:SF1">
    <property type="entry name" value="DNAJ HOMOLOG SUBFAMILY C MEMBER 11"/>
    <property type="match status" value="1"/>
</dbReference>
<evidence type="ECO:0000256" key="1">
    <source>
        <dbReference type="ARBA" id="ARBA00023186"/>
    </source>
</evidence>
<reference evidence="5" key="1">
    <citation type="submission" date="2020-04" db="EMBL/GenBank/DDBJ databases">
        <authorList>
            <person name="Neveu A P."/>
        </authorList>
    </citation>
    <scope>NUCLEOTIDE SEQUENCE</scope>
    <source>
        <tissue evidence="5">Whole embryo</tissue>
    </source>
</reference>
<protein>
    <submittedName>
        <fullName evidence="5">DnaJ homolog subfamily C member 11</fullName>
    </submittedName>
</protein>
<proteinExistence type="evidence at transcript level"/>
<dbReference type="InterPro" id="IPR052243">
    <property type="entry name" value="Mito_inner_membrane_organizer"/>
</dbReference>
<gene>
    <name evidence="5" type="primary">Dnajc11</name>
</gene>
<organism evidence="5">
    <name type="scientific">Phallusia mammillata</name>
    <dbReference type="NCBI Taxonomy" id="59560"/>
    <lineage>
        <taxon>Eukaryota</taxon>
        <taxon>Metazoa</taxon>
        <taxon>Chordata</taxon>
        <taxon>Tunicata</taxon>
        <taxon>Ascidiacea</taxon>
        <taxon>Phlebobranchia</taxon>
        <taxon>Ascidiidae</taxon>
        <taxon>Phallusia</taxon>
    </lineage>
</organism>
<dbReference type="SMART" id="SM00271">
    <property type="entry name" value="DnaJ"/>
    <property type="match status" value="1"/>
</dbReference>
<dbReference type="CDD" id="cd22265">
    <property type="entry name" value="UDM1_RNF168"/>
    <property type="match status" value="1"/>
</dbReference>
<evidence type="ECO:0000259" key="4">
    <source>
        <dbReference type="PROSITE" id="PS50076"/>
    </source>
</evidence>
<dbReference type="Pfam" id="PF22774">
    <property type="entry name" value="DNAJC11_beta-barrel"/>
    <property type="match status" value="2"/>
</dbReference>
<dbReference type="Gene3D" id="1.10.287.110">
    <property type="entry name" value="DnaJ domain"/>
    <property type="match status" value="1"/>
</dbReference>
<feature type="domain" description="J" evidence="4">
    <location>
        <begin position="16"/>
        <end position="83"/>
    </location>
</feature>
<dbReference type="GO" id="GO:0005739">
    <property type="term" value="C:mitochondrion"/>
    <property type="evidence" value="ECO:0007669"/>
    <property type="project" value="GOC"/>
</dbReference>
<evidence type="ECO:0000256" key="2">
    <source>
        <dbReference type="SAM" id="MobiDB-lite"/>
    </source>
</evidence>
<dbReference type="Pfam" id="PF00226">
    <property type="entry name" value="DnaJ"/>
    <property type="match status" value="1"/>
</dbReference>
<keyword evidence="1" id="KW-0143">Chaperone</keyword>
<feature type="region of interest" description="Disordered" evidence="2">
    <location>
        <begin position="439"/>
        <end position="474"/>
    </location>
</feature>
<dbReference type="AlphaFoldDB" id="A0A6F9DBC4"/>
<dbReference type="InterPro" id="IPR036869">
    <property type="entry name" value="J_dom_sf"/>
</dbReference>
<evidence type="ECO:0000256" key="3">
    <source>
        <dbReference type="SAM" id="Phobius"/>
    </source>
</evidence>